<organism evidence="6 7">
    <name type="scientific">Corticimicrobacter populi</name>
    <dbReference type="NCBI Taxonomy" id="2175229"/>
    <lineage>
        <taxon>Bacteria</taxon>
        <taxon>Pseudomonadati</taxon>
        <taxon>Pseudomonadota</taxon>
        <taxon>Betaproteobacteria</taxon>
        <taxon>Burkholderiales</taxon>
        <taxon>Alcaligenaceae</taxon>
        <taxon>Corticimicrobacter</taxon>
    </lineage>
</organism>
<dbReference type="Proteomes" id="UP000245212">
    <property type="component" value="Unassembled WGS sequence"/>
</dbReference>
<dbReference type="SUPFAM" id="SSF56300">
    <property type="entry name" value="Metallo-dependent phosphatases"/>
    <property type="match status" value="1"/>
</dbReference>
<keyword evidence="1" id="KW-0479">Metal-binding</keyword>
<dbReference type="AlphaFoldDB" id="A0A2V1JUC0"/>
<keyword evidence="2" id="KW-0378">Hydrolase</keyword>
<sequence length="274" mass="30551">MLIAQLTDLHIRMPGQKAYRIVETDRCLPPAIAALNRLDPRPDCLILSGDLTDFGRPAEYAHLRDMLQPLDMPCYLIPGNHDDRTALLAAFPDLPWQKRLDDFVQYAIEHHPLRLLMLDTVVPCSPHGALCSRRLDWLAERLAEQPGRPTLIAMHHPPFDSGIDHMDAIGLLEGRAELEAIVAAFPNIERIICGHQHRTVFRRFGGTLASICPSPAHQVALDLRPDGPSAFILEPAGFHLHLWHDGALVSHVAVLGEHAGPYPFHEENGQLIDD</sequence>
<reference evidence="7" key="1">
    <citation type="submission" date="2018-05" db="EMBL/GenBank/DDBJ databases">
        <authorList>
            <person name="Li Y."/>
        </authorList>
    </citation>
    <scope>NUCLEOTIDE SEQUENCE [LARGE SCALE GENOMIC DNA]</scope>
    <source>
        <strain evidence="7">3d-2-2</strain>
    </source>
</reference>
<dbReference type="CDD" id="cd07402">
    <property type="entry name" value="MPP_GpdQ"/>
    <property type="match status" value="1"/>
</dbReference>
<dbReference type="InterPro" id="IPR042283">
    <property type="entry name" value="GpdQ_catalytic"/>
</dbReference>
<dbReference type="EMBL" id="QETA01000007">
    <property type="protein sequence ID" value="PWF21581.1"/>
    <property type="molecule type" value="Genomic_DNA"/>
</dbReference>
<evidence type="ECO:0000256" key="4">
    <source>
        <dbReference type="ARBA" id="ARBA00025742"/>
    </source>
</evidence>
<dbReference type="PANTHER" id="PTHR42988:SF2">
    <property type="entry name" value="CYCLIC NUCLEOTIDE PHOSPHODIESTERASE CBUA0032-RELATED"/>
    <property type="match status" value="1"/>
</dbReference>
<evidence type="ECO:0000313" key="6">
    <source>
        <dbReference type="EMBL" id="PWF21581.1"/>
    </source>
</evidence>
<dbReference type="GO" id="GO:0004112">
    <property type="term" value="F:cyclic-nucleotide phosphodiesterase activity"/>
    <property type="evidence" value="ECO:0007669"/>
    <property type="project" value="InterPro"/>
</dbReference>
<dbReference type="InterPro" id="IPR026575">
    <property type="entry name" value="GpdQ/CpdA-like"/>
</dbReference>
<evidence type="ECO:0000256" key="2">
    <source>
        <dbReference type="ARBA" id="ARBA00022801"/>
    </source>
</evidence>
<dbReference type="InterPro" id="IPR029052">
    <property type="entry name" value="Metallo-depent_PP-like"/>
</dbReference>
<dbReference type="InterPro" id="IPR042281">
    <property type="entry name" value="GpdQ_beta-strand"/>
</dbReference>
<keyword evidence="3" id="KW-0408">Iron</keyword>
<dbReference type="Pfam" id="PF00149">
    <property type="entry name" value="Metallophos"/>
    <property type="match status" value="1"/>
</dbReference>
<comment type="caution">
    <text evidence="6">The sequence shown here is derived from an EMBL/GenBank/DDBJ whole genome shotgun (WGS) entry which is preliminary data.</text>
</comment>
<accession>A0A2V1JUC0</accession>
<keyword evidence="7" id="KW-1185">Reference proteome</keyword>
<comment type="similarity">
    <text evidence="4">Belongs to the cyclic nucleotide phosphodiesterase class-III family.</text>
</comment>
<evidence type="ECO:0000313" key="7">
    <source>
        <dbReference type="Proteomes" id="UP000245212"/>
    </source>
</evidence>
<dbReference type="Gene3D" id="3.30.750.180">
    <property type="entry name" value="GpdQ, beta-strand dimerisation domain"/>
    <property type="match status" value="1"/>
</dbReference>
<dbReference type="PANTHER" id="PTHR42988">
    <property type="entry name" value="PHOSPHOHYDROLASE"/>
    <property type="match status" value="1"/>
</dbReference>
<evidence type="ECO:0000259" key="5">
    <source>
        <dbReference type="Pfam" id="PF00149"/>
    </source>
</evidence>
<dbReference type="InterPro" id="IPR050884">
    <property type="entry name" value="CNP_phosphodiesterase-III"/>
</dbReference>
<protein>
    <submittedName>
        <fullName evidence="6">Phosphodiesterase</fullName>
    </submittedName>
</protein>
<proteinExistence type="inferred from homology"/>
<dbReference type="GO" id="GO:0046872">
    <property type="term" value="F:metal ion binding"/>
    <property type="evidence" value="ECO:0007669"/>
    <property type="project" value="UniProtKB-KW"/>
</dbReference>
<dbReference type="Gene3D" id="3.60.21.40">
    <property type="entry name" value="GpdQ, catalytic alpha/beta sandwich domain"/>
    <property type="match status" value="1"/>
</dbReference>
<evidence type="ECO:0000256" key="3">
    <source>
        <dbReference type="ARBA" id="ARBA00023004"/>
    </source>
</evidence>
<name>A0A2V1JUC0_9BURK</name>
<dbReference type="RefSeq" id="WP_109062924.1">
    <property type="nucleotide sequence ID" value="NZ_QETA01000007.1"/>
</dbReference>
<feature type="domain" description="Calcineurin-like phosphoesterase" evidence="5">
    <location>
        <begin position="1"/>
        <end position="198"/>
    </location>
</feature>
<dbReference type="InterPro" id="IPR004843">
    <property type="entry name" value="Calcineurin-like_PHP"/>
</dbReference>
<evidence type="ECO:0000256" key="1">
    <source>
        <dbReference type="ARBA" id="ARBA00022723"/>
    </source>
</evidence>
<gene>
    <name evidence="6" type="ORF">DD235_15150</name>
</gene>